<evidence type="ECO:0000256" key="1">
    <source>
        <dbReference type="SAM" id="Phobius"/>
    </source>
</evidence>
<keyword evidence="1" id="KW-0472">Membrane</keyword>
<dbReference type="AlphaFoldDB" id="A0A3P6DNB7"/>
<gene>
    <name evidence="2" type="ORF">BOLC2T10880H</name>
</gene>
<proteinExistence type="predicted"/>
<accession>A0A3P6DNB7</accession>
<reference evidence="2" key="1">
    <citation type="submission" date="2018-11" db="EMBL/GenBank/DDBJ databases">
        <authorList>
            <consortium name="Genoscope - CEA"/>
            <person name="William W."/>
        </authorList>
    </citation>
    <scope>NUCLEOTIDE SEQUENCE</scope>
</reference>
<organism evidence="2">
    <name type="scientific">Brassica oleracea</name>
    <name type="common">Wild cabbage</name>
    <dbReference type="NCBI Taxonomy" id="3712"/>
    <lineage>
        <taxon>Eukaryota</taxon>
        <taxon>Viridiplantae</taxon>
        <taxon>Streptophyta</taxon>
        <taxon>Embryophyta</taxon>
        <taxon>Tracheophyta</taxon>
        <taxon>Spermatophyta</taxon>
        <taxon>Magnoliopsida</taxon>
        <taxon>eudicotyledons</taxon>
        <taxon>Gunneridae</taxon>
        <taxon>Pentapetalae</taxon>
        <taxon>rosids</taxon>
        <taxon>malvids</taxon>
        <taxon>Brassicales</taxon>
        <taxon>Brassicaceae</taxon>
        <taxon>Brassiceae</taxon>
        <taxon>Brassica</taxon>
    </lineage>
</organism>
<name>A0A3P6DNB7_BRAOL</name>
<keyword evidence="1" id="KW-1133">Transmembrane helix</keyword>
<evidence type="ECO:0000313" key="2">
    <source>
        <dbReference type="EMBL" id="VDD25474.1"/>
    </source>
</evidence>
<protein>
    <submittedName>
        <fullName evidence="2">Uncharacterized protein</fullName>
    </submittedName>
</protein>
<keyword evidence="1" id="KW-0812">Transmembrane</keyword>
<dbReference type="EMBL" id="LR031874">
    <property type="protein sequence ID" value="VDD25474.1"/>
    <property type="molecule type" value="Genomic_DNA"/>
</dbReference>
<feature type="transmembrane region" description="Helical" evidence="1">
    <location>
        <begin position="12"/>
        <end position="32"/>
    </location>
</feature>
<sequence length="33" mass="3630">MQKVFGTFMGKLVMNMVVLANLSLLVNFSLILG</sequence>